<reference evidence="3 4" key="1">
    <citation type="submission" date="2014-04" db="EMBL/GenBank/DDBJ databases">
        <title>Genome assembly of Hyalangium minutum DSM 14724.</title>
        <authorList>
            <person name="Sharma G."/>
            <person name="Subramanian S."/>
        </authorList>
    </citation>
    <scope>NUCLEOTIDE SEQUENCE [LARGE SCALE GENOMIC DNA]</scope>
    <source>
        <strain evidence="3 4">DSM 14724</strain>
    </source>
</reference>
<keyword evidence="4" id="KW-1185">Reference proteome</keyword>
<dbReference type="EMBL" id="JMCB01000009">
    <property type="protein sequence ID" value="KFE66802.1"/>
    <property type="molecule type" value="Genomic_DNA"/>
</dbReference>
<sequence>MTWVLLEGAKETLIKRELSPEEKRLSRASMWNHEYLVQRLAEQWRPEHEHEPRPPAPVTSTPPEPSGQAEAPPTASSATTPLRMSHYLYFPLTKDGKAVAAELRRRGFEIESRKGADGVNWLVLVHHTLSSSEDEAALTVRDELERLAQQHSGEYDGSETALPE</sequence>
<comment type="caution">
    <text evidence="3">The sequence shown here is derived from an EMBL/GenBank/DDBJ whole genome shotgun (WGS) entry which is preliminary data.</text>
</comment>
<evidence type="ECO:0000256" key="1">
    <source>
        <dbReference type="SAM" id="MobiDB-lite"/>
    </source>
</evidence>
<dbReference type="InterPro" id="IPR036701">
    <property type="entry name" value="RraB-like_sf"/>
</dbReference>
<feature type="compositionally biased region" description="Low complexity" evidence="1">
    <location>
        <begin position="71"/>
        <end position="80"/>
    </location>
</feature>
<evidence type="ECO:0000259" key="2">
    <source>
        <dbReference type="Pfam" id="PF06877"/>
    </source>
</evidence>
<feature type="region of interest" description="Disordered" evidence="1">
    <location>
        <begin position="42"/>
        <end position="80"/>
    </location>
</feature>
<accession>A0A085WGI9</accession>
<dbReference type="AlphaFoldDB" id="A0A085WGI9"/>
<dbReference type="SUPFAM" id="SSF89946">
    <property type="entry name" value="Hypothetical protein VC0424"/>
    <property type="match status" value="1"/>
</dbReference>
<feature type="compositionally biased region" description="Basic and acidic residues" evidence="1">
    <location>
        <begin position="42"/>
        <end position="53"/>
    </location>
</feature>
<feature type="compositionally biased region" description="Pro residues" evidence="1">
    <location>
        <begin position="54"/>
        <end position="65"/>
    </location>
</feature>
<name>A0A085WGI9_9BACT</name>
<feature type="domain" description="Regulator of ribonuclease activity B" evidence="2">
    <location>
        <begin position="76"/>
        <end position="157"/>
    </location>
</feature>
<dbReference type="InterPro" id="IPR009671">
    <property type="entry name" value="RraB_dom"/>
</dbReference>
<evidence type="ECO:0000313" key="3">
    <source>
        <dbReference type="EMBL" id="KFE66802.1"/>
    </source>
</evidence>
<evidence type="ECO:0000313" key="4">
    <source>
        <dbReference type="Proteomes" id="UP000028725"/>
    </source>
</evidence>
<dbReference type="Proteomes" id="UP000028725">
    <property type="component" value="Unassembled WGS sequence"/>
</dbReference>
<dbReference type="Gene3D" id="3.30.70.970">
    <property type="entry name" value="RraB-like"/>
    <property type="match status" value="1"/>
</dbReference>
<organism evidence="3 4">
    <name type="scientific">Hyalangium minutum</name>
    <dbReference type="NCBI Taxonomy" id="394096"/>
    <lineage>
        <taxon>Bacteria</taxon>
        <taxon>Pseudomonadati</taxon>
        <taxon>Myxococcota</taxon>
        <taxon>Myxococcia</taxon>
        <taxon>Myxococcales</taxon>
        <taxon>Cystobacterineae</taxon>
        <taxon>Archangiaceae</taxon>
        <taxon>Hyalangium</taxon>
    </lineage>
</organism>
<dbReference type="Pfam" id="PF06877">
    <property type="entry name" value="RraB"/>
    <property type="match status" value="1"/>
</dbReference>
<protein>
    <recommendedName>
        <fullName evidence="2">Regulator of ribonuclease activity B domain-containing protein</fullName>
    </recommendedName>
</protein>
<gene>
    <name evidence="3" type="ORF">DB31_9016</name>
</gene>
<proteinExistence type="predicted"/>
<dbReference type="STRING" id="394096.DB31_9016"/>